<sequence>MKGSVKKRGNTWTYTVDIGRDPLTGRRKQKVKGGFTRQKDAQAALRKILTELDENRYVEPSKETFSSYLENWFTHYQKRIKDTTVSSRKYLMDKHLIKENPFSNKELAKITTQDIDAFYNLKLEQGYSTSTIRKIHQMLNQSFNQAIKWGKLPNNPVINADPPSVKKEEMKIWSFDEIHLFLQRCKNERHYLTFLLAIHTGMRRGEILGLKWSDIDFENKVIQVQRSLSHIPSKGYVLTTPKTKKSIRSVPITTMIVNELRLHQKKQEEWKERLGEYFSDQGLVICTETGSFQDPRNVLRVMKRIIEEANVTPIRFHDLRHTHASILLSEGVDVVRVSARLGHANPKITLETYAHLIPNADNEVADIFHKAFEQSREQNVSKH</sequence>
<evidence type="ECO:0000256" key="3">
    <source>
        <dbReference type="ARBA" id="ARBA00023125"/>
    </source>
</evidence>
<evidence type="ECO:0000313" key="9">
    <source>
        <dbReference type="Proteomes" id="UP000664578"/>
    </source>
</evidence>
<dbReference type="InterPro" id="IPR013762">
    <property type="entry name" value="Integrase-like_cat_sf"/>
</dbReference>
<dbReference type="PROSITE" id="PS51898">
    <property type="entry name" value="TYR_RECOMBINASE"/>
    <property type="match status" value="1"/>
</dbReference>
<dbReference type="InterPro" id="IPR044068">
    <property type="entry name" value="CB"/>
</dbReference>
<protein>
    <submittedName>
        <fullName evidence="8">Tyrosine-type recombinase/integrase</fullName>
    </submittedName>
</protein>
<dbReference type="InterPro" id="IPR010998">
    <property type="entry name" value="Integrase_recombinase_N"/>
</dbReference>
<dbReference type="Pfam" id="PF14657">
    <property type="entry name" value="Arm-DNA-bind_4"/>
    <property type="match status" value="1"/>
</dbReference>
<dbReference type="EMBL" id="JAEMWV010000002">
    <property type="protein sequence ID" value="MBN8251102.1"/>
    <property type="molecule type" value="Genomic_DNA"/>
</dbReference>
<evidence type="ECO:0000256" key="2">
    <source>
        <dbReference type="ARBA" id="ARBA00022908"/>
    </source>
</evidence>
<dbReference type="Gene3D" id="1.10.443.10">
    <property type="entry name" value="Intergrase catalytic core"/>
    <property type="match status" value="1"/>
</dbReference>
<dbReference type="Gene3D" id="1.10.150.130">
    <property type="match status" value="1"/>
</dbReference>
<evidence type="ECO:0000256" key="5">
    <source>
        <dbReference type="PROSITE-ProRule" id="PRU01248"/>
    </source>
</evidence>
<dbReference type="InterPro" id="IPR050090">
    <property type="entry name" value="Tyrosine_recombinase_XerCD"/>
</dbReference>
<dbReference type="PANTHER" id="PTHR30349:SF64">
    <property type="entry name" value="PROPHAGE INTEGRASE INTD-RELATED"/>
    <property type="match status" value="1"/>
</dbReference>
<dbReference type="Pfam" id="PF14659">
    <property type="entry name" value="Phage_int_SAM_3"/>
    <property type="match status" value="1"/>
</dbReference>
<evidence type="ECO:0000313" key="8">
    <source>
        <dbReference type="EMBL" id="MBN8251102.1"/>
    </source>
</evidence>
<reference evidence="8" key="1">
    <citation type="submission" date="2020-12" db="EMBL/GenBank/DDBJ databases">
        <title>PHA producing bacteria isolated from mangrove.</title>
        <authorList>
            <person name="Zheng W."/>
            <person name="Yu S."/>
            <person name="Huang Y."/>
        </authorList>
    </citation>
    <scope>NUCLEOTIDE SEQUENCE</scope>
    <source>
        <strain evidence="8">GN22-4</strain>
    </source>
</reference>
<feature type="domain" description="Tyr recombinase" evidence="6">
    <location>
        <begin position="168"/>
        <end position="366"/>
    </location>
</feature>
<dbReference type="InterPro" id="IPR011010">
    <property type="entry name" value="DNA_brk_join_enz"/>
</dbReference>
<dbReference type="PROSITE" id="PS51900">
    <property type="entry name" value="CB"/>
    <property type="match status" value="1"/>
</dbReference>
<name>A0A8I1SKY3_9BACI</name>
<evidence type="ECO:0000256" key="1">
    <source>
        <dbReference type="ARBA" id="ARBA00008857"/>
    </source>
</evidence>
<dbReference type="GO" id="GO:0006310">
    <property type="term" value="P:DNA recombination"/>
    <property type="evidence" value="ECO:0007669"/>
    <property type="project" value="UniProtKB-KW"/>
</dbReference>
<dbReference type="CDD" id="cd01189">
    <property type="entry name" value="INT_ICEBs1_C_like"/>
    <property type="match status" value="1"/>
</dbReference>
<evidence type="ECO:0000256" key="4">
    <source>
        <dbReference type="ARBA" id="ARBA00023172"/>
    </source>
</evidence>
<dbReference type="PANTHER" id="PTHR30349">
    <property type="entry name" value="PHAGE INTEGRASE-RELATED"/>
    <property type="match status" value="1"/>
</dbReference>
<keyword evidence="3 5" id="KW-0238">DNA-binding</keyword>
<keyword evidence="2" id="KW-0229">DNA integration</keyword>
<feature type="domain" description="Core-binding (CB)" evidence="7">
    <location>
        <begin position="63"/>
        <end position="147"/>
    </location>
</feature>
<gene>
    <name evidence="8" type="ORF">JF537_05830</name>
</gene>
<dbReference type="Proteomes" id="UP000664578">
    <property type="component" value="Unassembled WGS sequence"/>
</dbReference>
<dbReference type="GO" id="GO:0015074">
    <property type="term" value="P:DNA integration"/>
    <property type="evidence" value="ECO:0007669"/>
    <property type="project" value="UniProtKB-KW"/>
</dbReference>
<dbReference type="AlphaFoldDB" id="A0A8I1SKY3"/>
<dbReference type="InterPro" id="IPR028259">
    <property type="entry name" value="AP2-like_int_N"/>
</dbReference>
<evidence type="ECO:0000259" key="6">
    <source>
        <dbReference type="PROSITE" id="PS51898"/>
    </source>
</evidence>
<accession>A0A8I1SKY3</accession>
<organism evidence="8 9">
    <name type="scientific">Priestia flexa</name>
    <dbReference type="NCBI Taxonomy" id="86664"/>
    <lineage>
        <taxon>Bacteria</taxon>
        <taxon>Bacillati</taxon>
        <taxon>Bacillota</taxon>
        <taxon>Bacilli</taxon>
        <taxon>Bacillales</taxon>
        <taxon>Bacillaceae</taxon>
        <taxon>Priestia</taxon>
    </lineage>
</organism>
<evidence type="ECO:0000259" key="7">
    <source>
        <dbReference type="PROSITE" id="PS51900"/>
    </source>
</evidence>
<dbReference type="SUPFAM" id="SSF56349">
    <property type="entry name" value="DNA breaking-rejoining enzymes"/>
    <property type="match status" value="1"/>
</dbReference>
<dbReference type="GO" id="GO:0003677">
    <property type="term" value="F:DNA binding"/>
    <property type="evidence" value="ECO:0007669"/>
    <property type="project" value="UniProtKB-UniRule"/>
</dbReference>
<dbReference type="RefSeq" id="WP_206782305.1">
    <property type="nucleotide sequence ID" value="NZ_JAEMWV010000002.1"/>
</dbReference>
<dbReference type="InterPro" id="IPR002104">
    <property type="entry name" value="Integrase_catalytic"/>
</dbReference>
<dbReference type="Pfam" id="PF00589">
    <property type="entry name" value="Phage_integrase"/>
    <property type="match status" value="1"/>
</dbReference>
<proteinExistence type="inferred from homology"/>
<comment type="caution">
    <text evidence="8">The sequence shown here is derived from an EMBL/GenBank/DDBJ whole genome shotgun (WGS) entry which is preliminary data.</text>
</comment>
<dbReference type="InterPro" id="IPR004107">
    <property type="entry name" value="Integrase_SAM-like_N"/>
</dbReference>
<keyword evidence="4" id="KW-0233">DNA recombination</keyword>
<comment type="similarity">
    <text evidence="1">Belongs to the 'phage' integrase family.</text>
</comment>